<dbReference type="EMBL" id="CP019655">
    <property type="protein sequence ID" value="AVF25802.1"/>
    <property type="molecule type" value="Genomic_DNA"/>
</dbReference>
<proteinExistence type="predicted"/>
<sequence length="225" mass="25531">MSFCYDCFRNFFLPESISLTRGNTSSQIGSPVQDMKKTHYPCLNFPHGCPQGVMMGLKEQTEMAMVFFLEQHQAKKVSEGVVKFSEIEQDQWSSVKEYFDTALLPVTGLKGNEQPWEVTKALEELRDALDFLEIPYKGRTVTYPSIHFINEENGESAINTCCRRLKEAGFSYVVVVTANEDLASLHLAEADLLFFLNSSKSGVNPEEYKNEIALKVQQLWFGSNK</sequence>
<gene>
    <name evidence="1" type="ORF">ERICIII_01617</name>
</gene>
<dbReference type="Proteomes" id="UP000239833">
    <property type="component" value="Chromosome"/>
</dbReference>
<accession>A0A2L1UCD0</accession>
<evidence type="ECO:0000313" key="1">
    <source>
        <dbReference type="EMBL" id="AVF25802.1"/>
    </source>
</evidence>
<dbReference type="AlphaFoldDB" id="A0A2L1UCD0"/>
<organism evidence="1 2">
    <name type="scientific">Paenibacillus larvae subsp. larvae</name>
    <dbReference type="NCBI Taxonomy" id="147375"/>
    <lineage>
        <taxon>Bacteria</taxon>
        <taxon>Bacillati</taxon>
        <taxon>Bacillota</taxon>
        <taxon>Bacilli</taxon>
        <taxon>Bacillales</taxon>
        <taxon>Paenibacillaceae</taxon>
        <taxon>Paenibacillus</taxon>
    </lineage>
</organism>
<dbReference type="STRING" id="147375.BXP28_21775"/>
<reference evidence="2" key="1">
    <citation type="submission" date="2017-02" db="EMBL/GenBank/DDBJ databases">
        <title>Delineation of Paenibacillus larvae strains originating from foulbrood outbreaks.</title>
        <authorList>
            <person name="Beims H."/>
            <person name="Bunk B."/>
            <person name="Sproeer C."/>
            <person name="Mohr K.I."/>
            <person name="Pradella S."/>
            <person name="Guenther G."/>
            <person name="Rohde M."/>
            <person name="von der Ohe W."/>
            <person name="Steinert M."/>
        </authorList>
    </citation>
    <scope>NUCLEOTIDE SEQUENCE [LARGE SCALE GENOMIC DNA]</scope>
    <source>
        <strain evidence="2">Eric_III</strain>
    </source>
</reference>
<evidence type="ECO:0000313" key="2">
    <source>
        <dbReference type="Proteomes" id="UP000239833"/>
    </source>
</evidence>
<dbReference type="Pfam" id="PF10673">
    <property type="entry name" value="DUF2487"/>
    <property type="match status" value="1"/>
</dbReference>
<dbReference type="InterPro" id="IPR019615">
    <property type="entry name" value="DUF2487"/>
</dbReference>
<name>A0A2L1UCD0_9BACL</name>
<protein>
    <submittedName>
        <fullName evidence="1">Uncharacterized protein</fullName>
    </submittedName>
</protein>